<feature type="region of interest" description="Disordered" evidence="10">
    <location>
        <begin position="345"/>
        <end position="369"/>
    </location>
</feature>
<evidence type="ECO:0000256" key="8">
    <source>
        <dbReference type="ARBA" id="ARBA00023136"/>
    </source>
</evidence>
<evidence type="ECO:0000256" key="9">
    <source>
        <dbReference type="ARBA" id="ARBA00023180"/>
    </source>
</evidence>
<keyword evidence="5" id="KW-0732">Signal</keyword>
<dbReference type="InterPro" id="IPR003591">
    <property type="entry name" value="Leu-rich_rpt_typical-subtyp"/>
</dbReference>
<comment type="caution">
    <text evidence="13">The sequence shown here is derived from an EMBL/GenBank/DDBJ whole genome shotgun (WGS) entry which is preliminary data.</text>
</comment>
<feature type="transmembrane region" description="Helical" evidence="11">
    <location>
        <begin position="82"/>
        <end position="114"/>
    </location>
</feature>
<evidence type="ECO:0000256" key="1">
    <source>
        <dbReference type="ARBA" id="ARBA00004167"/>
    </source>
</evidence>
<dbReference type="InterPro" id="IPR032675">
    <property type="entry name" value="LRR_dom_sf"/>
</dbReference>
<keyword evidence="6" id="KW-0677">Repeat</keyword>
<keyword evidence="4 11" id="KW-0812">Transmembrane</keyword>
<feature type="region of interest" description="Disordered" evidence="10">
    <location>
        <begin position="1077"/>
        <end position="1112"/>
    </location>
</feature>
<dbReference type="Pfam" id="PF13855">
    <property type="entry name" value="LRR_8"/>
    <property type="match status" value="1"/>
</dbReference>
<dbReference type="Gene3D" id="1.10.510.10">
    <property type="entry name" value="Transferase(Phosphotransferase) domain 1"/>
    <property type="match status" value="1"/>
</dbReference>
<evidence type="ECO:0000259" key="12">
    <source>
        <dbReference type="PROSITE" id="PS50011"/>
    </source>
</evidence>
<dbReference type="Pfam" id="PF07714">
    <property type="entry name" value="PK_Tyr_Ser-Thr"/>
    <property type="match status" value="1"/>
</dbReference>
<dbReference type="SUPFAM" id="SSF56112">
    <property type="entry name" value="Protein kinase-like (PK-like)"/>
    <property type="match status" value="1"/>
</dbReference>
<dbReference type="Gene3D" id="3.80.10.10">
    <property type="entry name" value="Ribonuclease Inhibitor"/>
    <property type="match status" value="2"/>
</dbReference>
<dbReference type="InterPro" id="IPR001245">
    <property type="entry name" value="Ser-Thr/Tyr_kinase_cat_dom"/>
</dbReference>
<accession>A0A835AWC7</accession>
<dbReference type="FunFam" id="3.80.10.10:FF:000275">
    <property type="entry name" value="Leucine-rich repeat receptor-like protein kinase"/>
    <property type="match status" value="1"/>
</dbReference>
<keyword evidence="3" id="KW-0433">Leucine-rich repeat</keyword>
<keyword evidence="14" id="KW-1185">Reference proteome</keyword>
<dbReference type="GO" id="GO:0005524">
    <property type="term" value="F:ATP binding"/>
    <property type="evidence" value="ECO:0007669"/>
    <property type="project" value="InterPro"/>
</dbReference>
<evidence type="ECO:0000256" key="4">
    <source>
        <dbReference type="ARBA" id="ARBA00022692"/>
    </source>
</evidence>
<keyword evidence="7 11" id="KW-1133">Transmembrane helix</keyword>
<dbReference type="InterPro" id="IPR046959">
    <property type="entry name" value="PRK1-6/SRF4-like"/>
</dbReference>
<feature type="transmembrane region" description="Helical" evidence="11">
    <location>
        <begin position="135"/>
        <end position="165"/>
    </location>
</feature>
<dbReference type="SUPFAM" id="SSF52058">
    <property type="entry name" value="L domain-like"/>
    <property type="match status" value="1"/>
</dbReference>
<dbReference type="GO" id="GO:0004672">
    <property type="term" value="F:protein kinase activity"/>
    <property type="evidence" value="ECO:0007669"/>
    <property type="project" value="InterPro"/>
</dbReference>
<dbReference type="SMART" id="SM00369">
    <property type="entry name" value="LRR_TYP"/>
    <property type="match status" value="3"/>
</dbReference>
<dbReference type="InterPro" id="IPR011009">
    <property type="entry name" value="Kinase-like_dom_sf"/>
</dbReference>
<dbReference type="Pfam" id="PF00560">
    <property type="entry name" value="LRR_1"/>
    <property type="match status" value="1"/>
</dbReference>
<feature type="transmembrane region" description="Helical" evidence="11">
    <location>
        <begin position="266"/>
        <end position="288"/>
    </location>
</feature>
<dbReference type="Pfam" id="PF00069">
    <property type="entry name" value="Pkinase"/>
    <property type="match status" value="1"/>
</dbReference>
<keyword evidence="9" id="KW-0325">Glycoprotein</keyword>
<feature type="transmembrane region" description="Helical" evidence="11">
    <location>
        <begin position="171"/>
        <end position="192"/>
    </location>
</feature>
<organism evidence="13 14">
    <name type="scientific">Digitaria exilis</name>
    <dbReference type="NCBI Taxonomy" id="1010633"/>
    <lineage>
        <taxon>Eukaryota</taxon>
        <taxon>Viridiplantae</taxon>
        <taxon>Streptophyta</taxon>
        <taxon>Embryophyta</taxon>
        <taxon>Tracheophyta</taxon>
        <taxon>Spermatophyta</taxon>
        <taxon>Magnoliopsida</taxon>
        <taxon>Liliopsida</taxon>
        <taxon>Poales</taxon>
        <taxon>Poaceae</taxon>
        <taxon>PACMAD clade</taxon>
        <taxon>Panicoideae</taxon>
        <taxon>Panicodae</taxon>
        <taxon>Paniceae</taxon>
        <taxon>Anthephorinae</taxon>
        <taxon>Digitaria</taxon>
    </lineage>
</organism>
<reference evidence="13" key="1">
    <citation type="submission" date="2020-07" db="EMBL/GenBank/DDBJ databases">
        <title>Genome sequence and genetic diversity analysis of an under-domesticated orphan crop, white fonio (Digitaria exilis).</title>
        <authorList>
            <person name="Bennetzen J.L."/>
            <person name="Chen S."/>
            <person name="Ma X."/>
            <person name="Wang X."/>
            <person name="Yssel A.E.J."/>
            <person name="Chaluvadi S.R."/>
            <person name="Johnson M."/>
            <person name="Gangashetty P."/>
            <person name="Hamidou F."/>
            <person name="Sanogo M.D."/>
            <person name="Zwaenepoel A."/>
            <person name="Wallace J."/>
            <person name="Van De Peer Y."/>
            <person name="Van Deynze A."/>
        </authorList>
    </citation>
    <scope>NUCLEOTIDE SEQUENCE</scope>
    <source>
        <tissue evidence="13">Leaves</tissue>
    </source>
</reference>
<evidence type="ECO:0000256" key="7">
    <source>
        <dbReference type="ARBA" id="ARBA00022989"/>
    </source>
</evidence>
<dbReference type="OrthoDB" id="346907at2759"/>
<dbReference type="Gene3D" id="3.30.200.20">
    <property type="entry name" value="Phosphorylase Kinase, domain 1"/>
    <property type="match status" value="1"/>
</dbReference>
<feature type="transmembrane region" description="Helical" evidence="11">
    <location>
        <begin position="30"/>
        <end position="48"/>
    </location>
</feature>
<feature type="region of interest" description="Disordered" evidence="10">
    <location>
        <begin position="746"/>
        <end position="787"/>
    </location>
</feature>
<name>A0A835AWC7_9POAL</name>
<evidence type="ECO:0000313" key="14">
    <source>
        <dbReference type="Proteomes" id="UP000636709"/>
    </source>
</evidence>
<dbReference type="PANTHER" id="PTHR48007:SF47">
    <property type="entry name" value="PROTEIN KINASE DOMAIN-CONTAINING PROTEIN"/>
    <property type="match status" value="1"/>
</dbReference>
<comment type="subcellular location">
    <subcellularLocation>
        <location evidence="1">Membrane</location>
        <topology evidence="1">Single-pass membrane protein</topology>
    </subcellularLocation>
</comment>
<evidence type="ECO:0000256" key="2">
    <source>
        <dbReference type="ARBA" id="ARBA00022553"/>
    </source>
</evidence>
<dbReference type="Proteomes" id="UP000636709">
    <property type="component" value="Unassembled WGS sequence"/>
</dbReference>
<dbReference type="InterPro" id="IPR001611">
    <property type="entry name" value="Leu-rich_rpt"/>
</dbReference>
<dbReference type="InterPro" id="IPR000719">
    <property type="entry name" value="Prot_kinase_dom"/>
</dbReference>
<proteinExistence type="predicted"/>
<feature type="domain" description="Protein kinase" evidence="12">
    <location>
        <begin position="919"/>
        <end position="1220"/>
    </location>
</feature>
<feature type="transmembrane region" description="Helical" evidence="11">
    <location>
        <begin position="793"/>
        <end position="818"/>
    </location>
</feature>
<dbReference type="GO" id="GO:0016020">
    <property type="term" value="C:membrane"/>
    <property type="evidence" value="ECO:0007669"/>
    <property type="project" value="UniProtKB-SubCell"/>
</dbReference>
<evidence type="ECO:0000256" key="5">
    <source>
        <dbReference type="ARBA" id="ARBA00022729"/>
    </source>
</evidence>
<dbReference type="PANTHER" id="PTHR48007">
    <property type="entry name" value="LEUCINE-RICH REPEAT RECEPTOR-LIKE PROTEIN KINASE PXC1"/>
    <property type="match status" value="1"/>
</dbReference>
<keyword evidence="8 11" id="KW-0472">Membrane</keyword>
<protein>
    <recommendedName>
        <fullName evidence="12">Protein kinase domain-containing protein</fullName>
    </recommendedName>
</protein>
<evidence type="ECO:0000256" key="6">
    <source>
        <dbReference type="ARBA" id="ARBA00022737"/>
    </source>
</evidence>
<dbReference type="AlphaFoldDB" id="A0A835AWC7"/>
<dbReference type="FunFam" id="3.80.10.10:FF:000722">
    <property type="entry name" value="Leucine-rich repeat receptor-like protein kinase"/>
    <property type="match status" value="1"/>
</dbReference>
<evidence type="ECO:0000256" key="11">
    <source>
        <dbReference type="SAM" id="Phobius"/>
    </source>
</evidence>
<evidence type="ECO:0000313" key="13">
    <source>
        <dbReference type="EMBL" id="KAF8675194.1"/>
    </source>
</evidence>
<evidence type="ECO:0000256" key="10">
    <source>
        <dbReference type="SAM" id="MobiDB-lite"/>
    </source>
</evidence>
<feature type="compositionally biased region" description="Low complexity" evidence="10">
    <location>
        <begin position="772"/>
        <end position="784"/>
    </location>
</feature>
<dbReference type="EMBL" id="JACEFO010002191">
    <property type="protein sequence ID" value="KAF8675194.1"/>
    <property type="molecule type" value="Genomic_DNA"/>
</dbReference>
<dbReference type="Pfam" id="PF08263">
    <property type="entry name" value="LRRNT_2"/>
    <property type="match status" value="1"/>
</dbReference>
<evidence type="ECO:0000256" key="3">
    <source>
        <dbReference type="ARBA" id="ARBA00022614"/>
    </source>
</evidence>
<dbReference type="InterPro" id="IPR013210">
    <property type="entry name" value="LRR_N_plant-typ"/>
</dbReference>
<keyword evidence="2" id="KW-0597">Phosphoprotein</keyword>
<dbReference type="PROSITE" id="PS50011">
    <property type="entry name" value="PROTEIN_KINASE_DOM"/>
    <property type="match status" value="1"/>
</dbReference>
<gene>
    <name evidence="13" type="ORF">HU200_047860</name>
</gene>
<feature type="transmembrane region" description="Helical" evidence="11">
    <location>
        <begin position="227"/>
        <end position="246"/>
    </location>
</feature>
<sequence>MTTRSRESSTPSFFNFLKEGLLLPTHNPRLFAAVFAIIVASSSLLLLGNDLAVQPLVDKIRIDSNALNSTNPSSPEPDDTRAIFITGTLCTLVAAVIGSFIKITVLFAAATTYSGELHTFASLLGKVKAQVKGPLLTLAFTYVLEITYLVLIVGMVAFLTIVFVMTMTKHYLAMLLLDSLLIIAACVFFAYFSIILSLSTVVAVAEPGCHGAGAVVKAWRLMKGKRWRAILLIVVTGVPAAAFSPVHTLAKTYALSNIASGLLLGFLYTILMGALGLFATCAMTAFYYECKGSTEASAMEYIKLGFEPATFPSRDLAAFLPFARAKSSSRAAFLMKFPLASPRTALRAPPRREGSRTPSYGSGKSPLRVAGGKQDALLRVGGSGWAVQVSIAPPLSSAPLLVSTPLPFSSSPKSSPSPPLPPKTSTTIVAIAKPLLLLNLHVCCMPRHHQLASAVTSTTMATSSPFLQLAVLLKLLCLASALNQDGILLLSFKLSLAADPLGSLSGWGYADTTPCAWNGILCSPDSRVVSVVLPNAQLVGPVAKELGSIEHLRHLDLSGNALNGSIPPELLRAPELRVLSLAGNGITGGLPEQVGQLRSLRALNLAGNALSGAVPRNLTLLPNLTAVSLANNFFSGELPGGVFFPALQILDVSANLLNGTLPPDFGGAALRYVNLSSNRISGAIPPEMATNLPANVTIDFSFNNLTGAIPAVPPLSTQRAAAFEGNAELCGKPLDSLCGFTSSSAVEPPNGTAKSPPAIAAIPRDPTEALPGDDAAAGASPASGEQRSGRMRLATIVAIAAGDVAGIAVLFVVVLYVYQVRKKRQRQEVAKQRMAGVVFKKPDPEESPDGTLGRSLDDTAEEITDTSTSFAAAAKEVVTDKKHSKDGHGVEAAASKKKGGAVLVTVDGGAELELETLLKASAYILGAAGGSIVYKAVLADGAALAVRRIGSDDAAVRRFAELDSQMRAVAKLRHGNILRLRGFYWGPDEMLIIHEFAVNGNLANLSVKRKPGSSPINLGWSARLRIARGVARGLAYLHDKKWVHGNVKASNVLLDADMEPMLADLGVDRLVRGVDRVKPSSSSAPAGRFGSKRSAKSLPDLPPASPLAGAGADTAAHYRAPEAARSTKASAKWDVYSFGVLVLELVAGRALTSVELCQCAADDKAQVERLVDPALRGEVEGREEAVASCLRLGAACCAMAPGKRPSIKDALMAIERIPALADASSSSTSCSTSTAAHR</sequence>